<evidence type="ECO:0000256" key="3">
    <source>
        <dbReference type="ARBA" id="ARBA00022839"/>
    </source>
</evidence>
<dbReference type="HOGENOM" id="CLU_047806_8_2_9"/>
<dbReference type="EMBL" id="CP002902">
    <property type="protein sequence ID" value="AEJ43767.1"/>
    <property type="molecule type" value="Genomic_DNA"/>
</dbReference>
<dbReference type="KEGG" id="aad:TC41_1850"/>
<dbReference type="GO" id="GO:0005829">
    <property type="term" value="C:cytosol"/>
    <property type="evidence" value="ECO:0007669"/>
    <property type="project" value="TreeGrafter"/>
</dbReference>
<dbReference type="Proteomes" id="UP000000292">
    <property type="component" value="Chromosome"/>
</dbReference>
<evidence type="ECO:0000256" key="1">
    <source>
        <dbReference type="ARBA" id="ARBA00022722"/>
    </source>
</evidence>
<dbReference type="STRING" id="1048834.TC41_1850"/>
<dbReference type="eggNOG" id="COG0847">
    <property type="taxonomic scope" value="Bacteria"/>
</dbReference>
<dbReference type="AlphaFoldDB" id="F8ICV2"/>
<dbReference type="Pfam" id="PF12843">
    <property type="entry name" value="QSregVF_b"/>
    <property type="match status" value="1"/>
</dbReference>
<dbReference type="Gene3D" id="3.30.420.10">
    <property type="entry name" value="Ribonuclease H-like superfamily/Ribonuclease H"/>
    <property type="match status" value="1"/>
</dbReference>
<dbReference type="CDD" id="cd06127">
    <property type="entry name" value="DEDDh"/>
    <property type="match status" value="1"/>
</dbReference>
<reference evidence="5 6" key="1">
    <citation type="journal article" date="2011" name="J. Bacteriol.">
        <title>Complete Genome Sequence of Alicyclobacillus acidocaldarius Strain Tc-4-1.</title>
        <authorList>
            <person name="Chen Y."/>
            <person name="He Y."/>
            <person name="Zhang B."/>
            <person name="Yang J."/>
            <person name="Li W."/>
            <person name="Dong Z."/>
            <person name="Hu S."/>
        </authorList>
    </citation>
    <scope>NUCLEOTIDE SEQUENCE [LARGE SCALE GENOMIC DNA]</scope>
    <source>
        <strain evidence="5 6">Tc-4-1</strain>
    </source>
</reference>
<dbReference type="SMART" id="SM00479">
    <property type="entry name" value="EXOIII"/>
    <property type="match status" value="1"/>
</dbReference>
<protein>
    <submittedName>
        <fullName evidence="5">DNA polymerase III, epsilon subunit</fullName>
    </submittedName>
</protein>
<dbReference type="GO" id="GO:0008408">
    <property type="term" value="F:3'-5' exonuclease activity"/>
    <property type="evidence" value="ECO:0007669"/>
    <property type="project" value="TreeGrafter"/>
</dbReference>
<dbReference type="InterPro" id="IPR024530">
    <property type="entry name" value="QSregVF_b"/>
</dbReference>
<dbReference type="GO" id="GO:0003676">
    <property type="term" value="F:nucleic acid binding"/>
    <property type="evidence" value="ECO:0007669"/>
    <property type="project" value="InterPro"/>
</dbReference>
<dbReference type="GO" id="GO:0045004">
    <property type="term" value="P:DNA replication proofreading"/>
    <property type="evidence" value="ECO:0007669"/>
    <property type="project" value="TreeGrafter"/>
</dbReference>
<dbReference type="PATRIC" id="fig|1048834.4.peg.1750"/>
<organism evidence="5 6">
    <name type="scientific">Alicyclobacillus acidocaldarius (strain Tc-4-1)</name>
    <name type="common">Bacillus acidocaldarius</name>
    <dbReference type="NCBI Taxonomy" id="1048834"/>
    <lineage>
        <taxon>Bacteria</taxon>
        <taxon>Bacillati</taxon>
        <taxon>Bacillota</taxon>
        <taxon>Bacilli</taxon>
        <taxon>Bacillales</taxon>
        <taxon>Alicyclobacillaceae</taxon>
        <taxon>Alicyclobacillus</taxon>
    </lineage>
</organism>
<dbReference type="PANTHER" id="PTHR30231:SF37">
    <property type="entry name" value="EXODEOXYRIBONUCLEASE 10"/>
    <property type="match status" value="1"/>
</dbReference>
<dbReference type="InterPro" id="IPR036397">
    <property type="entry name" value="RNaseH_sf"/>
</dbReference>
<dbReference type="InterPro" id="IPR013520">
    <property type="entry name" value="Ribonucl_H"/>
</dbReference>
<name>F8ICV2_ALIAT</name>
<dbReference type="InterPro" id="IPR012337">
    <property type="entry name" value="RNaseH-like_sf"/>
</dbReference>
<keyword evidence="2" id="KW-0378">Hydrolase</keyword>
<evidence type="ECO:0000256" key="2">
    <source>
        <dbReference type="ARBA" id="ARBA00022801"/>
    </source>
</evidence>
<dbReference type="SUPFAM" id="SSF53098">
    <property type="entry name" value="Ribonuclease H-like"/>
    <property type="match status" value="1"/>
</dbReference>
<sequence length="271" mass="30565">MANDNWSRITAPLYQERQLKQRKGEKERAKTMRLSEAKFVVVDTETTGLPPDGRVVELALVEVGLDRESQIVYSALVDPGCPIPPEASAVHHITDRDVAGKPRLSQIWPKVLGYIGDAVLVAHNAEFDRGMLPETGRPWICSKRLAQHLWPDAPKHSNQVLRYWLGIDVEVGQPHRALGDAIVTAHVFQRELRAYLEAGYPDDVDELISFAESPIEVQTMPFGKHKGMPLKDVPLDYLDWALHNMQDLSPDLRWSMQRVLEQGLGWTGRAI</sequence>
<proteinExistence type="predicted"/>
<accession>F8ICV2</accession>
<feature type="domain" description="Exonuclease" evidence="4">
    <location>
        <begin position="38"/>
        <end position="197"/>
    </location>
</feature>
<dbReference type="Pfam" id="PF00929">
    <property type="entry name" value="RNase_T"/>
    <property type="match status" value="1"/>
</dbReference>
<dbReference type="PANTHER" id="PTHR30231">
    <property type="entry name" value="DNA POLYMERASE III SUBUNIT EPSILON"/>
    <property type="match status" value="1"/>
</dbReference>
<keyword evidence="3" id="KW-0269">Exonuclease</keyword>
<dbReference type="FunFam" id="3.30.420.10:FF:000045">
    <property type="entry name" value="3'-5' exonuclease DinG"/>
    <property type="match status" value="1"/>
</dbReference>
<evidence type="ECO:0000313" key="6">
    <source>
        <dbReference type="Proteomes" id="UP000000292"/>
    </source>
</evidence>
<keyword evidence="1" id="KW-0540">Nuclease</keyword>
<reference evidence="6" key="2">
    <citation type="submission" date="2011-06" db="EMBL/GenBank/DDBJ databases">
        <title>The complete genome sequence of Alicyclobacillus acidocaldarius sp. Tc-4-1.</title>
        <authorList>
            <person name="Chen Y."/>
            <person name="He Y."/>
            <person name="Dong Z."/>
            <person name="Hu S."/>
        </authorList>
    </citation>
    <scope>NUCLEOTIDE SEQUENCE [LARGE SCALE GENOMIC DNA]</scope>
    <source>
        <strain evidence="6">Tc-4-1</strain>
    </source>
</reference>
<gene>
    <name evidence="5" type="primary">exoX</name>
    <name evidence="5" type="ordered locus">TC41_1850</name>
</gene>
<evidence type="ECO:0000313" key="5">
    <source>
        <dbReference type="EMBL" id="AEJ43767.1"/>
    </source>
</evidence>
<evidence type="ECO:0000259" key="4">
    <source>
        <dbReference type="SMART" id="SM00479"/>
    </source>
</evidence>